<sequence length="165" mass="18182">MLIYEMTVCSVAVVVAAGPRATSSFPGGFCFGPYGERYGCDYHNGNCASALEVCDGVSGRGRIRWSRFGDFPSDDHQCHRSAKLDAWRLPKNNVTRRCRFTNHDLVHLAIANSYSATVAEQSVLGPSTEAQSQLISLQSAITENRRHPFALAQACRRLNWIMPAS</sequence>
<name>A0A2M3ZQE6_9DIPT</name>
<proteinExistence type="predicted"/>
<organism evidence="1">
    <name type="scientific">Anopheles braziliensis</name>
    <dbReference type="NCBI Taxonomy" id="58242"/>
    <lineage>
        <taxon>Eukaryota</taxon>
        <taxon>Metazoa</taxon>
        <taxon>Ecdysozoa</taxon>
        <taxon>Arthropoda</taxon>
        <taxon>Hexapoda</taxon>
        <taxon>Insecta</taxon>
        <taxon>Pterygota</taxon>
        <taxon>Neoptera</taxon>
        <taxon>Endopterygota</taxon>
        <taxon>Diptera</taxon>
        <taxon>Nematocera</taxon>
        <taxon>Culicoidea</taxon>
        <taxon>Culicidae</taxon>
        <taxon>Anophelinae</taxon>
        <taxon>Anopheles</taxon>
    </lineage>
</organism>
<evidence type="ECO:0000313" key="1">
    <source>
        <dbReference type="EMBL" id="MBW30722.1"/>
    </source>
</evidence>
<protein>
    <submittedName>
        <fullName evidence="1">Putative secreted peptide</fullName>
    </submittedName>
</protein>
<dbReference type="EMBL" id="GGFM01009971">
    <property type="protein sequence ID" value="MBW30722.1"/>
    <property type="molecule type" value="Transcribed_RNA"/>
</dbReference>
<reference evidence="1" key="1">
    <citation type="submission" date="2018-01" db="EMBL/GenBank/DDBJ databases">
        <title>An insight into the sialome of Amazonian anophelines.</title>
        <authorList>
            <person name="Ribeiro J.M."/>
            <person name="Scarpassa V."/>
            <person name="Calvo E."/>
        </authorList>
    </citation>
    <scope>NUCLEOTIDE SEQUENCE</scope>
    <source>
        <tissue evidence="1">Salivary glands</tissue>
    </source>
</reference>
<accession>A0A2M3ZQE6</accession>
<dbReference type="AlphaFoldDB" id="A0A2M3ZQE6"/>